<dbReference type="Pfam" id="PF23559">
    <property type="entry name" value="WHD_DRP"/>
    <property type="match status" value="1"/>
</dbReference>
<reference evidence="10" key="1">
    <citation type="submission" date="2021-03" db="EMBL/GenBank/DDBJ databases">
        <authorList>
            <person name="Li Z."/>
            <person name="Yang C."/>
        </authorList>
    </citation>
    <scope>NUCLEOTIDE SEQUENCE</scope>
    <source>
        <strain evidence="10">Dzin_1.0</strain>
        <tissue evidence="10">Leaf</tissue>
    </source>
</reference>
<dbReference type="PANTHER" id="PTHR33463">
    <property type="entry name" value="NB-ARC DOMAIN-CONTAINING PROTEIN-RELATED"/>
    <property type="match status" value="1"/>
</dbReference>
<dbReference type="PANTHER" id="PTHR33463:SF187">
    <property type="entry name" value="AND NB-ARC DOMAIN DISEASE RESISTANCE PROTEIN, PUTATIVE-RELATED"/>
    <property type="match status" value="1"/>
</dbReference>
<reference evidence="10" key="2">
    <citation type="journal article" date="2022" name="Hortic Res">
        <title>The genome of Dioscorea zingiberensis sheds light on the biosynthesis, origin and evolution of the medicinally important diosgenin saponins.</title>
        <authorList>
            <person name="Li Y."/>
            <person name="Tan C."/>
            <person name="Li Z."/>
            <person name="Guo J."/>
            <person name="Li S."/>
            <person name="Chen X."/>
            <person name="Wang C."/>
            <person name="Dai X."/>
            <person name="Yang H."/>
            <person name="Song W."/>
            <person name="Hou L."/>
            <person name="Xu J."/>
            <person name="Tong Z."/>
            <person name="Xu A."/>
            <person name="Yuan X."/>
            <person name="Wang W."/>
            <person name="Yang Q."/>
            <person name="Chen L."/>
            <person name="Sun Z."/>
            <person name="Wang K."/>
            <person name="Pan B."/>
            <person name="Chen J."/>
            <person name="Bao Y."/>
            <person name="Liu F."/>
            <person name="Qi X."/>
            <person name="Gang D.R."/>
            <person name="Wen J."/>
            <person name="Li J."/>
        </authorList>
    </citation>
    <scope>NUCLEOTIDE SEQUENCE</scope>
    <source>
        <strain evidence="10">Dzin_1.0</strain>
    </source>
</reference>
<dbReference type="InterPro" id="IPR050905">
    <property type="entry name" value="Plant_NBS-LRR"/>
</dbReference>
<evidence type="ECO:0000259" key="7">
    <source>
        <dbReference type="Pfam" id="PF00931"/>
    </source>
</evidence>
<dbReference type="InterPro" id="IPR036388">
    <property type="entry name" value="WH-like_DNA-bd_sf"/>
</dbReference>
<dbReference type="GO" id="GO:0043531">
    <property type="term" value="F:ADP binding"/>
    <property type="evidence" value="ECO:0007669"/>
    <property type="project" value="InterPro"/>
</dbReference>
<proteinExistence type="inferred from homology"/>
<comment type="similarity">
    <text evidence="1">Belongs to the disease resistance NB-LRR family.</text>
</comment>
<evidence type="ECO:0000256" key="1">
    <source>
        <dbReference type="ARBA" id="ARBA00008894"/>
    </source>
</evidence>
<dbReference type="GO" id="GO:0002758">
    <property type="term" value="P:innate immune response-activating signaling pathway"/>
    <property type="evidence" value="ECO:0007669"/>
    <property type="project" value="UniProtKB-ARBA"/>
</dbReference>
<evidence type="ECO:0000259" key="9">
    <source>
        <dbReference type="Pfam" id="PF23598"/>
    </source>
</evidence>
<dbReference type="Gene3D" id="1.10.10.10">
    <property type="entry name" value="Winged helix-like DNA-binding domain superfamily/Winged helix DNA-binding domain"/>
    <property type="match status" value="1"/>
</dbReference>
<dbReference type="InterPro" id="IPR058922">
    <property type="entry name" value="WHD_DRP"/>
</dbReference>
<dbReference type="Gene3D" id="3.40.50.300">
    <property type="entry name" value="P-loop containing nucleotide triphosphate hydrolases"/>
    <property type="match status" value="1"/>
</dbReference>
<dbReference type="InterPro" id="IPR042197">
    <property type="entry name" value="Apaf_helical"/>
</dbReference>
<dbReference type="Proteomes" id="UP001085076">
    <property type="component" value="Miscellaneous, Linkage group lg06"/>
</dbReference>
<gene>
    <name evidence="10" type="ORF">J5N97_023291</name>
</gene>
<keyword evidence="3" id="KW-0677">Repeat</keyword>
<feature type="domain" description="Disease resistance protein winged helix" evidence="8">
    <location>
        <begin position="399"/>
        <end position="469"/>
    </location>
</feature>
<evidence type="ECO:0000256" key="4">
    <source>
        <dbReference type="ARBA" id="ARBA00022821"/>
    </source>
</evidence>
<feature type="domain" description="Disease resistance R13L4/SHOC-2-like LRR" evidence="9">
    <location>
        <begin position="505"/>
        <end position="834"/>
    </location>
</feature>
<keyword evidence="5" id="KW-0067">ATP-binding</keyword>
<evidence type="ECO:0008006" key="12">
    <source>
        <dbReference type="Google" id="ProtNLM"/>
    </source>
</evidence>
<feature type="domain" description="NB-ARC" evidence="7">
    <location>
        <begin position="157"/>
        <end position="310"/>
    </location>
</feature>
<dbReference type="PROSITE" id="PS51450">
    <property type="entry name" value="LRR"/>
    <property type="match status" value="1"/>
</dbReference>
<organism evidence="10 11">
    <name type="scientific">Dioscorea zingiberensis</name>
    <dbReference type="NCBI Taxonomy" id="325984"/>
    <lineage>
        <taxon>Eukaryota</taxon>
        <taxon>Viridiplantae</taxon>
        <taxon>Streptophyta</taxon>
        <taxon>Embryophyta</taxon>
        <taxon>Tracheophyta</taxon>
        <taxon>Spermatophyta</taxon>
        <taxon>Magnoliopsida</taxon>
        <taxon>Liliopsida</taxon>
        <taxon>Dioscoreales</taxon>
        <taxon>Dioscoreaceae</taxon>
        <taxon>Dioscorea</taxon>
    </lineage>
</organism>
<keyword evidence="6" id="KW-0175">Coiled coil</keyword>
<comment type="caution">
    <text evidence="10">The sequence shown here is derived from an EMBL/GenBank/DDBJ whole genome shotgun (WGS) entry which is preliminary data.</text>
</comment>
<dbReference type="GO" id="GO:0009626">
    <property type="term" value="P:plant-type hypersensitive response"/>
    <property type="evidence" value="ECO:0007669"/>
    <property type="project" value="UniProtKB-ARBA"/>
</dbReference>
<keyword evidence="2" id="KW-0433">Leucine-rich repeat</keyword>
<dbReference type="PRINTS" id="PR00364">
    <property type="entry name" value="DISEASERSIST"/>
</dbReference>
<accession>A0A9D5HBF2</accession>
<dbReference type="InterPro" id="IPR055414">
    <property type="entry name" value="LRR_R13L4/SHOC2-like"/>
</dbReference>
<dbReference type="SUPFAM" id="SSF52058">
    <property type="entry name" value="L domain-like"/>
    <property type="match status" value="1"/>
</dbReference>
<dbReference type="SUPFAM" id="SSF52540">
    <property type="entry name" value="P-loop containing nucleoside triphosphate hydrolases"/>
    <property type="match status" value="1"/>
</dbReference>
<evidence type="ECO:0000313" key="11">
    <source>
        <dbReference type="Proteomes" id="UP001085076"/>
    </source>
</evidence>
<dbReference type="Pfam" id="PF23598">
    <property type="entry name" value="LRR_14"/>
    <property type="match status" value="1"/>
</dbReference>
<dbReference type="GO" id="GO:0042742">
    <property type="term" value="P:defense response to bacterium"/>
    <property type="evidence" value="ECO:0007669"/>
    <property type="project" value="UniProtKB-ARBA"/>
</dbReference>
<dbReference type="GO" id="GO:0005524">
    <property type="term" value="F:ATP binding"/>
    <property type="evidence" value="ECO:0007669"/>
    <property type="project" value="UniProtKB-KW"/>
</dbReference>
<evidence type="ECO:0000256" key="6">
    <source>
        <dbReference type="SAM" id="Coils"/>
    </source>
</evidence>
<dbReference type="InterPro" id="IPR032675">
    <property type="entry name" value="LRR_dom_sf"/>
</dbReference>
<evidence type="ECO:0000256" key="3">
    <source>
        <dbReference type="ARBA" id="ARBA00022737"/>
    </source>
</evidence>
<dbReference type="FunFam" id="1.10.10.10:FF:000322">
    <property type="entry name" value="Probable disease resistance protein At1g63360"/>
    <property type="match status" value="1"/>
</dbReference>
<keyword evidence="11" id="KW-1185">Reference proteome</keyword>
<sequence>MLSCALWPPLCTSLGKQYNYIRKLKDHEKNLQKELKLLKGRGNDIEEELNKGWQQHGKKPKEVVKVWLHNSQELVKEIEGMDTENQNSMCLRRLCPNCYSRLKQSKRIEKLISNVKGLLADGQFSDGLFDSSLPVEILPATDIQGSTAERKMVEILQCIRDPEVSKIGVYGMGGVGKTTIMTNIHNQLKETGEFDIVIWVTVSRSPNLGQVQDMIAKELGCNLSETCRENTLYSAFRRRKNFLIFFDDMWDNICLEEVGIPEPNKENGSTIVWTTRSNKVCNKMESQRDIKVECLHEEEAWSLFKEKVGGENVISPEIEPTARKVAKECGGLPLALITVGRALRKTNQLEVWRSALEELKSASNYGIEDMETKVFQRLKFSYDRLSNDEVRECFLYCALYPEDYLIPTNALIQHWMAEGLIGEVGSWEKEKDKGHSILKELKDACMIESTANEFDEDCVRMHDLIRDLAISITKKPARFMVKAGLWLEESPKEEEWVESLERVSLMQSKIETLHGEPNCPQLLTLFLQHNRCLNNVSETFFKYMDNLRVLNLSYTNIESLPDALSELTSLHGLLLGFCSRLKCLPSLAKLHKLRVLDLFGVPLEEVPHGLENLVKLKHLDISDGERLRSFPSGILSKLTNLEHLLMGGSGWRWPYSNEDDKDKATVAEIISLENLTELSADFSDVTSFNSYSESGRWEHLEKSYFGIGRSDHFGARVLRSHEMCLVDCDFKSVSASGVKLPSIIQSLKIIDCNAMEWIDECGEIGFPNLQRLELRRLLNFQGLCKQKAQQEAFRNLEELYVSDCHRLKLLIPYDLLPDNLQNLKIINVKRCRGMKEIISCDTGLDTIILPKLEKLFMDDLPMLTSVFSGKLVCDFLSVVNGIRCPNLKKLPFSPALKEILCTEEWWNTLEWEDDPHLKQRLQPFVNHPWWIT</sequence>
<dbReference type="InterPro" id="IPR002182">
    <property type="entry name" value="NB-ARC"/>
</dbReference>
<dbReference type="Gene3D" id="1.10.8.430">
    <property type="entry name" value="Helical domain of apoptotic protease-activating factors"/>
    <property type="match status" value="1"/>
</dbReference>
<feature type="coiled-coil region" evidence="6">
    <location>
        <begin position="21"/>
        <end position="48"/>
    </location>
</feature>
<dbReference type="InterPro" id="IPR001611">
    <property type="entry name" value="Leu-rich_rpt"/>
</dbReference>
<evidence type="ECO:0000259" key="8">
    <source>
        <dbReference type="Pfam" id="PF23559"/>
    </source>
</evidence>
<keyword evidence="4" id="KW-0611">Plant defense</keyword>
<evidence type="ECO:0000313" key="10">
    <source>
        <dbReference type="EMBL" id="KAJ0970414.1"/>
    </source>
</evidence>
<name>A0A9D5HBF2_9LILI</name>
<dbReference type="OrthoDB" id="2021138at2759"/>
<dbReference type="FunFam" id="3.40.50.300:FF:001091">
    <property type="entry name" value="Probable disease resistance protein At1g61300"/>
    <property type="match status" value="1"/>
</dbReference>
<dbReference type="Gene3D" id="3.80.10.10">
    <property type="entry name" value="Ribonuclease Inhibitor"/>
    <property type="match status" value="2"/>
</dbReference>
<protein>
    <recommendedName>
        <fullName evidence="12">NB-ARC domain-containing protein</fullName>
    </recommendedName>
</protein>
<evidence type="ECO:0000256" key="2">
    <source>
        <dbReference type="ARBA" id="ARBA00022614"/>
    </source>
</evidence>
<dbReference type="InterPro" id="IPR027417">
    <property type="entry name" value="P-loop_NTPase"/>
</dbReference>
<dbReference type="Pfam" id="PF00931">
    <property type="entry name" value="NB-ARC"/>
    <property type="match status" value="1"/>
</dbReference>
<dbReference type="FunFam" id="1.10.8.430:FF:000003">
    <property type="entry name" value="Probable disease resistance protein At5g66910"/>
    <property type="match status" value="1"/>
</dbReference>
<dbReference type="AlphaFoldDB" id="A0A9D5HBF2"/>
<evidence type="ECO:0000256" key="5">
    <source>
        <dbReference type="ARBA" id="ARBA00022840"/>
    </source>
</evidence>
<dbReference type="InterPro" id="IPR003591">
    <property type="entry name" value="Leu-rich_rpt_typical-subtyp"/>
</dbReference>
<keyword evidence="5" id="KW-0547">Nucleotide-binding</keyword>
<dbReference type="SMART" id="SM00369">
    <property type="entry name" value="LRR_TYP"/>
    <property type="match status" value="2"/>
</dbReference>
<dbReference type="EMBL" id="JAGGNH010000006">
    <property type="protein sequence ID" value="KAJ0970414.1"/>
    <property type="molecule type" value="Genomic_DNA"/>
</dbReference>